<keyword evidence="2" id="KW-1185">Reference proteome</keyword>
<accession>A0A2A6BSY4</accession>
<gene>
    <name evidence="1" type="primary">WBGene00275522</name>
</gene>
<evidence type="ECO:0000313" key="1">
    <source>
        <dbReference type="EnsemblMetazoa" id="PPA37153.1"/>
    </source>
</evidence>
<organism evidence="1 2">
    <name type="scientific">Pristionchus pacificus</name>
    <name type="common">Parasitic nematode worm</name>
    <dbReference type="NCBI Taxonomy" id="54126"/>
    <lineage>
        <taxon>Eukaryota</taxon>
        <taxon>Metazoa</taxon>
        <taxon>Ecdysozoa</taxon>
        <taxon>Nematoda</taxon>
        <taxon>Chromadorea</taxon>
        <taxon>Rhabditida</taxon>
        <taxon>Rhabditina</taxon>
        <taxon>Diplogasteromorpha</taxon>
        <taxon>Diplogasteroidea</taxon>
        <taxon>Neodiplogasteridae</taxon>
        <taxon>Pristionchus</taxon>
    </lineage>
</organism>
<protein>
    <submittedName>
        <fullName evidence="1">Uncharacterized protein</fullName>
    </submittedName>
</protein>
<dbReference type="AlphaFoldDB" id="A0A2A6BSY4"/>
<proteinExistence type="predicted"/>
<name>A0A2A6BSY4_PRIPA</name>
<accession>A0A8R1UPF6</accession>
<evidence type="ECO:0000313" key="2">
    <source>
        <dbReference type="Proteomes" id="UP000005239"/>
    </source>
</evidence>
<dbReference type="EnsemblMetazoa" id="PPA37153.1">
    <property type="protein sequence ID" value="PPA37153.1"/>
    <property type="gene ID" value="WBGene00275522"/>
</dbReference>
<reference evidence="2" key="1">
    <citation type="journal article" date="2008" name="Nat. Genet.">
        <title>The Pristionchus pacificus genome provides a unique perspective on nematode lifestyle and parasitism.</title>
        <authorList>
            <person name="Dieterich C."/>
            <person name="Clifton S.W."/>
            <person name="Schuster L.N."/>
            <person name="Chinwalla A."/>
            <person name="Delehaunty K."/>
            <person name="Dinkelacker I."/>
            <person name="Fulton L."/>
            <person name="Fulton R."/>
            <person name="Godfrey J."/>
            <person name="Minx P."/>
            <person name="Mitreva M."/>
            <person name="Roeseler W."/>
            <person name="Tian H."/>
            <person name="Witte H."/>
            <person name="Yang S.P."/>
            <person name="Wilson R.K."/>
            <person name="Sommer R.J."/>
        </authorList>
    </citation>
    <scope>NUCLEOTIDE SEQUENCE [LARGE SCALE GENOMIC DNA]</scope>
    <source>
        <strain evidence="2">PS312</strain>
    </source>
</reference>
<reference evidence="1" key="2">
    <citation type="submission" date="2022-06" db="UniProtKB">
        <authorList>
            <consortium name="EnsemblMetazoa"/>
        </authorList>
    </citation>
    <scope>IDENTIFICATION</scope>
    <source>
        <strain evidence="1">PS312</strain>
    </source>
</reference>
<dbReference type="Proteomes" id="UP000005239">
    <property type="component" value="Unassembled WGS sequence"/>
</dbReference>
<sequence length="331" mass="37294">MVTVKETPYIDNPNKEAHWLIDETSVDNSWRVVLYSSVGYFLFALIVRSSFKMGVFKKHLHDVFLILFFALFTDVVEFRMRLLIIFDLQYRGENYGGMMYIPTTVTTCTIVVNLIYAHFMITYVEAIVTIHRFIARICGRAISLKFVYIPLGIVVAVNVLYLLIILAYGQASPAFSGHCLRTFSIPIASVVNTVDWLCTIFIAPILTIPIIFRELMSRKSDGVSVFILLSSLMMAIFVINYLVIGFGGHLSGIMLTLLRVTGKFQSYRFVFLCALAAVLNNTLASAVFTTVRDAISKTTGRQEILILIDNDQITDDLEMDGKRAMPDNTNA</sequence>